<dbReference type="Proteomes" id="UP001372526">
    <property type="component" value="Unassembled WGS sequence"/>
</dbReference>
<name>A0ABU8FMY5_9BACI</name>
<accession>A0ABU8FMY5</accession>
<dbReference type="Pfam" id="PF15574">
    <property type="entry name" value="Imm48"/>
    <property type="match status" value="1"/>
</dbReference>
<dbReference type="RefSeq" id="WP_336474314.1">
    <property type="nucleotide sequence ID" value="NZ_JBAWSX010000020.1"/>
</dbReference>
<organism evidence="1 2">
    <name type="scientific">Bacillus bruguierae</name>
    <dbReference type="NCBI Taxonomy" id="3127667"/>
    <lineage>
        <taxon>Bacteria</taxon>
        <taxon>Bacillati</taxon>
        <taxon>Bacillota</taxon>
        <taxon>Bacilli</taxon>
        <taxon>Bacillales</taxon>
        <taxon>Bacillaceae</taxon>
        <taxon>Bacillus</taxon>
    </lineage>
</organism>
<sequence>MANDVEYYSEVKKMIQQFLNTSQLVPEILNEQEKQIVATFCFGMINGYSLKDKKNAIQIQGATIDILIEMFFYSPAVSAEFCDFLIKCTDKSFHPTMHSIIHGGIQEYYQYEEGKNNELKDNIENVIEIVKNH</sequence>
<comment type="caution">
    <text evidence="1">The sequence shown here is derived from an EMBL/GenBank/DDBJ whole genome shotgun (WGS) entry which is preliminary data.</text>
</comment>
<gene>
    <name evidence="1" type="primary">imm48</name>
    <name evidence="1" type="ORF">WAZ07_23025</name>
</gene>
<dbReference type="EMBL" id="JBAWSX010000020">
    <property type="protein sequence ID" value="MEI4804037.1"/>
    <property type="molecule type" value="Genomic_DNA"/>
</dbReference>
<evidence type="ECO:0000313" key="2">
    <source>
        <dbReference type="Proteomes" id="UP001372526"/>
    </source>
</evidence>
<keyword evidence="2" id="KW-1185">Reference proteome</keyword>
<protein>
    <submittedName>
        <fullName evidence="1">Imm48 family immunity protein</fullName>
    </submittedName>
</protein>
<dbReference type="InterPro" id="IPR029075">
    <property type="entry name" value="Imm48"/>
</dbReference>
<reference evidence="1 2" key="1">
    <citation type="submission" date="2024-01" db="EMBL/GenBank/DDBJ databases">
        <title>Seven novel Bacillus-like species.</title>
        <authorList>
            <person name="Liu G."/>
        </authorList>
    </citation>
    <scope>NUCLEOTIDE SEQUENCE [LARGE SCALE GENOMIC DNA]</scope>
    <source>
        <strain evidence="1 2">FJAT-51639</strain>
    </source>
</reference>
<evidence type="ECO:0000313" key="1">
    <source>
        <dbReference type="EMBL" id="MEI4804037.1"/>
    </source>
</evidence>
<proteinExistence type="predicted"/>